<comment type="subcellular location">
    <subcellularLocation>
        <location evidence="1">Cytoplasm</location>
        <location evidence="1">Cytoskeleton</location>
    </subcellularLocation>
</comment>
<dbReference type="Pfam" id="PF01290">
    <property type="entry name" value="Thymosin"/>
    <property type="match status" value="1"/>
</dbReference>
<dbReference type="InterPro" id="IPR038386">
    <property type="entry name" value="Beta-thymosin_sf"/>
</dbReference>
<dbReference type="EMBL" id="JACDTQ010002011">
    <property type="protein sequence ID" value="KAF5920529.1"/>
    <property type="molecule type" value="Genomic_DNA"/>
</dbReference>
<dbReference type="GO" id="GO:0005737">
    <property type="term" value="C:cytoplasm"/>
    <property type="evidence" value="ECO:0007669"/>
    <property type="project" value="TreeGrafter"/>
</dbReference>
<evidence type="ECO:0000313" key="6">
    <source>
        <dbReference type="EMBL" id="KAF5920529.1"/>
    </source>
</evidence>
<dbReference type="PROSITE" id="PS00500">
    <property type="entry name" value="THYMOSIN_B4"/>
    <property type="match status" value="1"/>
</dbReference>
<protein>
    <recommendedName>
        <fullName evidence="8">Thymosin beta</fullName>
    </recommendedName>
</protein>
<proteinExistence type="inferred from homology"/>
<keyword evidence="3" id="KW-0963">Cytoplasm</keyword>
<dbReference type="PANTHER" id="PTHR12021:SF11">
    <property type="entry name" value="THYMOSIN BETA-15A-RELATED"/>
    <property type="match status" value="1"/>
</dbReference>
<dbReference type="Gene3D" id="1.20.5.520">
    <property type="entry name" value="Single helix bin"/>
    <property type="match status" value="1"/>
</dbReference>
<feature type="region of interest" description="Disordered" evidence="5">
    <location>
        <begin position="1"/>
        <end position="33"/>
    </location>
</feature>
<reference evidence="6 7" key="1">
    <citation type="journal article" date="2020" name="Mol. Biol. Evol.">
        <title>Interspecific Gene Flow and the Evolution of Specialization in Black and White Rhinoceros.</title>
        <authorList>
            <person name="Moodley Y."/>
            <person name="Westbury M.V."/>
            <person name="Russo I.M."/>
            <person name="Gopalakrishnan S."/>
            <person name="Rakotoarivelo A."/>
            <person name="Olsen R.A."/>
            <person name="Prost S."/>
            <person name="Tunstall T."/>
            <person name="Ryder O.A."/>
            <person name="Dalen L."/>
            <person name="Bruford M.W."/>
        </authorList>
    </citation>
    <scope>NUCLEOTIDE SEQUENCE [LARGE SCALE GENOMIC DNA]</scope>
    <source>
        <strain evidence="6">SBR-YM</strain>
        <tissue evidence="6">Skin</tissue>
    </source>
</reference>
<feature type="compositionally biased region" description="Low complexity" evidence="5">
    <location>
        <begin position="166"/>
        <end position="203"/>
    </location>
</feature>
<dbReference type="GO" id="GO:0005856">
    <property type="term" value="C:cytoskeleton"/>
    <property type="evidence" value="ECO:0007669"/>
    <property type="project" value="UniProtKB-SubCell"/>
</dbReference>
<evidence type="ECO:0000256" key="4">
    <source>
        <dbReference type="ARBA" id="ARBA00023212"/>
    </source>
</evidence>
<evidence type="ECO:0008006" key="8">
    <source>
        <dbReference type="Google" id="ProtNLM"/>
    </source>
</evidence>
<dbReference type="GO" id="GO:0030334">
    <property type="term" value="P:regulation of cell migration"/>
    <property type="evidence" value="ECO:0007669"/>
    <property type="project" value="TreeGrafter"/>
</dbReference>
<feature type="compositionally biased region" description="Basic and acidic residues" evidence="5">
    <location>
        <begin position="1"/>
        <end position="12"/>
    </location>
</feature>
<evidence type="ECO:0000313" key="7">
    <source>
        <dbReference type="Proteomes" id="UP000551758"/>
    </source>
</evidence>
<dbReference type="GO" id="GO:0007015">
    <property type="term" value="P:actin filament organization"/>
    <property type="evidence" value="ECO:0007669"/>
    <property type="project" value="InterPro"/>
</dbReference>
<dbReference type="InterPro" id="IPR001152">
    <property type="entry name" value="Beta-thymosin"/>
</dbReference>
<feature type="compositionally biased region" description="Low complexity" evidence="5">
    <location>
        <begin position="225"/>
        <end position="235"/>
    </location>
</feature>
<evidence type="ECO:0000256" key="1">
    <source>
        <dbReference type="ARBA" id="ARBA00004245"/>
    </source>
</evidence>
<feature type="region of interest" description="Disordered" evidence="5">
    <location>
        <begin position="163"/>
        <end position="287"/>
    </location>
</feature>
<dbReference type="CDD" id="cd22059">
    <property type="entry name" value="WH2_BetaT"/>
    <property type="match status" value="1"/>
</dbReference>
<accession>A0A7J7EXM8</accession>
<dbReference type="Proteomes" id="UP000551758">
    <property type="component" value="Unassembled WGS sequence"/>
</dbReference>
<evidence type="ECO:0000256" key="3">
    <source>
        <dbReference type="ARBA" id="ARBA00022490"/>
    </source>
</evidence>
<name>A0A7J7EXM8_DICBM</name>
<organism evidence="6 7">
    <name type="scientific">Diceros bicornis minor</name>
    <name type="common">South-central black rhinoceros</name>
    <dbReference type="NCBI Taxonomy" id="77932"/>
    <lineage>
        <taxon>Eukaryota</taxon>
        <taxon>Metazoa</taxon>
        <taxon>Chordata</taxon>
        <taxon>Craniata</taxon>
        <taxon>Vertebrata</taxon>
        <taxon>Euteleostomi</taxon>
        <taxon>Mammalia</taxon>
        <taxon>Eutheria</taxon>
        <taxon>Laurasiatheria</taxon>
        <taxon>Perissodactyla</taxon>
        <taxon>Rhinocerotidae</taxon>
        <taxon>Diceros</taxon>
    </lineage>
</organism>
<keyword evidence="4" id="KW-0206">Cytoskeleton</keyword>
<dbReference type="FunFam" id="1.20.5.520:FF:000001">
    <property type="entry name" value="Thymosin beta"/>
    <property type="match status" value="1"/>
</dbReference>
<keyword evidence="7" id="KW-1185">Reference proteome</keyword>
<feature type="compositionally biased region" description="Basic and acidic residues" evidence="5">
    <location>
        <begin position="277"/>
        <end position="287"/>
    </location>
</feature>
<feature type="region of interest" description="Disordered" evidence="5">
    <location>
        <begin position="58"/>
        <end position="79"/>
    </location>
</feature>
<dbReference type="SMART" id="SM00152">
    <property type="entry name" value="THY"/>
    <property type="match status" value="1"/>
</dbReference>
<dbReference type="GO" id="GO:0003785">
    <property type="term" value="F:actin monomer binding"/>
    <property type="evidence" value="ECO:0007669"/>
    <property type="project" value="InterPro"/>
</dbReference>
<dbReference type="PANTHER" id="PTHR12021">
    <property type="entry name" value="THYMOSIN BETA"/>
    <property type="match status" value="1"/>
</dbReference>
<feature type="compositionally biased region" description="Basic and acidic residues" evidence="5">
    <location>
        <begin position="243"/>
        <end position="269"/>
    </location>
</feature>
<gene>
    <name evidence="6" type="ORF">HPG69_000830</name>
</gene>
<sequence>MEERVYFRREVDPQDESSGRGKGGKLDLDPSANQRGLGCGLGRRVWCDVIKTLLQRGRPTGLKRSDGRGGGPGIPRPIGEGWGGVWGGVGYAAENWSFGAGRQARSVCGAVSAQRSVFHGSSSLQVRTGGPSGARTVGTGDAAAAGRGVSVLRKLEGPGWDWRFVSAPPGGSAPLSSAAPPSARDAGPPGLVPGRPKGAAPGAARRRGLLVRGCEDEEFGGTRNGPSGAGPSLSPLPGPIVKMSDKPDLSEVEKFDRSKLKKTNTEEKNTLPSKETIQQEKKCVQTS</sequence>
<comment type="caution">
    <text evidence="6">The sequence shown here is derived from an EMBL/GenBank/DDBJ whole genome shotgun (WGS) entry which is preliminary data.</text>
</comment>
<evidence type="ECO:0000256" key="2">
    <source>
        <dbReference type="ARBA" id="ARBA00009511"/>
    </source>
</evidence>
<comment type="similarity">
    <text evidence="2">Belongs to the thymosin beta family.</text>
</comment>
<dbReference type="AlphaFoldDB" id="A0A7J7EXM8"/>
<evidence type="ECO:0000256" key="5">
    <source>
        <dbReference type="SAM" id="MobiDB-lite"/>
    </source>
</evidence>